<name>A0A401UKX3_9CLOT</name>
<evidence type="ECO:0000256" key="8">
    <source>
        <dbReference type="ARBA" id="ARBA00022741"/>
    </source>
</evidence>
<dbReference type="SUPFAM" id="SSF47384">
    <property type="entry name" value="Homodimeric domain of signal transducing histidine kinase"/>
    <property type="match status" value="1"/>
</dbReference>
<evidence type="ECO:0000256" key="11">
    <source>
        <dbReference type="ARBA" id="ARBA00022989"/>
    </source>
</evidence>
<evidence type="ECO:0000256" key="13">
    <source>
        <dbReference type="ARBA" id="ARBA00023136"/>
    </source>
</evidence>
<sequence length="367" mass="42717">MKRKPIYKLELKIVFNILITFIFSALTMAILYIMWKFFIEIFISDSQELSAIIFRLRLSINFINVAIALWIIIFLIYSHSLLYKKLKYFVEVDEHMKAIAAGRIDKKIPEQSKAELGKIAKNMNEIINKLNKSIEEERRAEQTKYELITNVSHDLRTPLTSILGYLELIDKDKYEDEVRLRYYVSIAYEKSKRLNTLIDDLFQYTIMRNSTLKLNKESINVIELLNQVVLEFNPQFRKKNIECRTYFSEDKLVIVADAVKLARAFENLISNGMNYGSGTEYIDICTRKENNSAVIEVINYGEPIPSIDVPFIFERFYRVEKSRSEFAGGSGLGLAITKSIIELHEGEIFVESNYERTVFIIKLPLGS</sequence>
<dbReference type="InterPro" id="IPR003594">
    <property type="entry name" value="HATPase_dom"/>
</dbReference>
<dbReference type="Pfam" id="PF02518">
    <property type="entry name" value="HATPase_c"/>
    <property type="match status" value="1"/>
</dbReference>
<keyword evidence="12" id="KW-0902">Two-component regulatory system</keyword>
<feature type="domain" description="HAMP" evidence="16">
    <location>
        <begin position="94"/>
        <end position="135"/>
    </location>
</feature>
<dbReference type="CDD" id="cd06225">
    <property type="entry name" value="HAMP"/>
    <property type="match status" value="1"/>
</dbReference>
<gene>
    <name evidence="17" type="ORF">Ctaglu_17320</name>
</gene>
<reference evidence="17 18" key="1">
    <citation type="submission" date="2018-11" db="EMBL/GenBank/DDBJ databases">
        <title>Genome sequencing and assembly of Clostridium tagluense strain A121.</title>
        <authorList>
            <person name="Murakami T."/>
            <person name="Segawa T."/>
            <person name="Shcherbakova V.A."/>
            <person name="Mori H."/>
            <person name="Yoshimura Y."/>
        </authorList>
    </citation>
    <scope>NUCLEOTIDE SEQUENCE [LARGE SCALE GENOMIC DNA]</scope>
    <source>
        <strain evidence="17 18">A121</strain>
    </source>
</reference>
<dbReference type="AlphaFoldDB" id="A0A401UKX3"/>
<dbReference type="InterPro" id="IPR036890">
    <property type="entry name" value="HATPase_C_sf"/>
</dbReference>
<evidence type="ECO:0000256" key="6">
    <source>
        <dbReference type="ARBA" id="ARBA00022679"/>
    </source>
</evidence>
<dbReference type="EMBL" id="BHYK01000008">
    <property type="protein sequence ID" value="GCD10109.1"/>
    <property type="molecule type" value="Genomic_DNA"/>
</dbReference>
<keyword evidence="7 14" id="KW-0812">Transmembrane</keyword>
<organism evidence="17 18">
    <name type="scientific">Clostridium tagluense</name>
    <dbReference type="NCBI Taxonomy" id="360422"/>
    <lineage>
        <taxon>Bacteria</taxon>
        <taxon>Bacillati</taxon>
        <taxon>Bacillota</taxon>
        <taxon>Clostridia</taxon>
        <taxon>Eubacteriales</taxon>
        <taxon>Clostridiaceae</taxon>
        <taxon>Clostridium</taxon>
    </lineage>
</organism>
<comment type="caution">
    <text evidence="17">The sequence shown here is derived from an EMBL/GenBank/DDBJ whole genome shotgun (WGS) entry which is preliminary data.</text>
</comment>
<proteinExistence type="predicted"/>
<evidence type="ECO:0000256" key="3">
    <source>
        <dbReference type="ARBA" id="ARBA00012438"/>
    </source>
</evidence>
<dbReference type="GO" id="GO:0005524">
    <property type="term" value="F:ATP binding"/>
    <property type="evidence" value="ECO:0007669"/>
    <property type="project" value="UniProtKB-KW"/>
</dbReference>
<evidence type="ECO:0000256" key="4">
    <source>
        <dbReference type="ARBA" id="ARBA00022475"/>
    </source>
</evidence>
<evidence type="ECO:0000256" key="14">
    <source>
        <dbReference type="SAM" id="Phobius"/>
    </source>
</evidence>
<dbReference type="SMART" id="SM00388">
    <property type="entry name" value="HisKA"/>
    <property type="match status" value="1"/>
</dbReference>
<dbReference type="Gene3D" id="1.10.287.130">
    <property type="match status" value="1"/>
</dbReference>
<comment type="subcellular location">
    <subcellularLocation>
        <location evidence="2">Cell membrane</location>
        <topology evidence="2">Multi-pass membrane protein</topology>
    </subcellularLocation>
</comment>
<dbReference type="PANTHER" id="PTHR45528">
    <property type="entry name" value="SENSOR HISTIDINE KINASE CPXA"/>
    <property type="match status" value="1"/>
</dbReference>
<dbReference type="PANTHER" id="PTHR45528:SF1">
    <property type="entry name" value="SENSOR HISTIDINE KINASE CPXA"/>
    <property type="match status" value="1"/>
</dbReference>
<dbReference type="CDD" id="cd00082">
    <property type="entry name" value="HisKA"/>
    <property type="match status" value="1"/>
</dbReference>
<feature type="domain" description="Histidine kinase" evidence="15">
    <location>
        <begin position="150"/>
        <end position="367"/>
    </location>
</feature>
<dbReference type="Pfam" id="PF00672">
    <property type="entry name" value="HAMP"/>
    <property type="match status" value="1"/>
</dbReference>
<dbReference type="FunFam" id="3.30.565.10:FF:000013">
    <property type="entry name" value="Two-component sensor histidine kinase"/>
    <property type="match status" value="1"/>
</dbReference>
<keyword evidence="4" id="KW-1003">Cell membrane</keyword>
<dbReference type="Proteomes" id="UP000287872">
    <property type="component" value="Unassembled WGS sequence"/>
</dbReference>
<keyword evidence="10" id="KW-0067">ATP-binding</keyword>
<dbReference type="InterPro" id="IPR036097">
    <property type="entry name" value="HisK_dim/P_sf"/>
</dbReference>
<comment type="catalytic activity">
    <reaction evidence="1">
        <text>ATP + protein L-histidine = ADP + protein N-phospho-L-histidine.</text>
        <dbReference type="EC" id="2.7.13.3"/>
    </reaction>
</comment>
<dbReference type="Gene3D" id="6.10.340.10">
    <property type="match status" value="1"/>
</dbReference>
<evidence type="ECO:0000259" key="16">
    <source>
        <dbReference type="PROSITE" id="PS50885"/>
    </source>
</evidence>
<protein>
    <recommendedName>
        <fullName evidence="3">histidine kinase</fullName>
        <ecNumber evidence="3">2.7.13.3</ecNumber>
    </recommendedName>
</protein>
<evidence type="ECO:0000256" key="10">
    <source>
        <dbReference type="ARBA" id="ARBA00022840"/>
    </source>
</evidence>
<evidence type="ECO:0000259" key="15">
    <source>
        <dbReference type="PROSITE" id="PS50109"/>
    </source>
</evidence>
<evidence type="ECO:0000256" key="9">
    <source>
        <dbReference type="ARBA" id="ARBA00022777"/>
    </source>
</evidence>
<keyword evidence="8" id="KW-0547">Nucleotide-binding</keyword>
<evidence type="ECO:0000256" key="5">
    <source>
        <dbReference type="ARBA" id="ARBA00022553"/>
    </source>
</evidence>
<keyword evidence="9 17" id="KW-0418">Kinase</keyword>
<dbReference type="FunFam" id="1.10.287.130:FF:000008">
    <property type="entry name" value="Two-component sensor histidine kinase"/>
    <property type="match status" value="1"/>
</dbReference>
<keyword evidence="6" id="KW-0808">Transferase</keyword>
<dbReference type="EC" id="2.7.13.3" evidence="3"/>
<evidence type="ECO:0000313" key="18">
    <source>
        <dbReference type="Proteomes" id="UP000287872"/>
    </source>
</evidence>
<evidence type="ECO:0000256" key="7">
    <source>
        <dbReference type="ARBA" id="ARBA00022692"/>
    </source>
</evidence>
<dbReference type="Gene3D" id="3.30.565.10">
    <property type="entry name" value="Histidine kinase-like ATPase, C-terminal domain"/>
    <property type="match status" value="1"/>
</dbReference>
<dbReference type="GO" id="GO:0005886">
    <property type="term" value="C:plasma membrane"/>
    <property type="evidence" value="ECO:0007669"/>
    <property type="project" value="UniProtKB-SubCell"/>
</dbReference>
<dbReference type="SMART" id="SM00387">
    <property type="entry name" value="HATPase_c"/>
    <property type="match status" value="1"/>
</dbReference>
<dbReference type="PRINTS" id="PR00344">
    <property type="entry name" value="BCTRLSENSOR"/>
</dbReference>
<evidence type="ECO:0000256" key="1">
    <source>
        <dbReference type="ARBA" id="ARBA00000085"/>
    </source>
</evidence>
<dbReference type="InterPro" id="IPR050398">
    <property type="entry name" value="HssS/ArlS-like"/>
</dbReference>
<dbReference type="Pfam" id="PF00512">
    <property type="entry name" value="HisKA"/>
    <property type="match status" value="1"/>
</dbReference>
<dbReference type="PROSITE" id="PS50885">
    <property type="entry name" value="HAMP"/>
    <property type="match status" value="1"/>
</dbReference>
<evidence type="ECO:0000313" key="17">
    <source>
        <dbReference type="EMBL" id="GCD10109.1"/>
    </source>
</evidence>
<evidence type="ECO:0000256" key="2">
    <source>
        <dbReference type="ARBA" id="ARBA00004651"/>
    </source>
</evidence>
<keyword evidence="5" id="KW-0597">Phosphoprotein</keyword>
<dbReference type="OrthoDB" id="9792991at2"/>
<feature type="transmembrane region" description="Helical" evidence="14">
    <location>
        <begin position="58"/>
        <end position="77"/>
    </location>
</feature>
<feature type="transmembrane region" description="Helical" evidence="14">
    <location>
        <begin position="12"/>
        <end position="38"/>
    </location>
</feature>
<keyword evidence="13 14" id="KW-0472">Membrane</keyword>
<dbReference type="CDD" id="cd00075">
    <property type="entry name" value="HATPase"/>
    <property type="match status" value="1"/>
</dbReference>
<dbReference type="InterPro" id="IPR005467">
    <property type="entry name" value="His_kinase_dom"/>
</dbReference>
<dbReference type="InterPro" id="IPR003660">
    <property type="entry name" value="HAMP_dom"/>
</dbReference>
<accession>A0A401UKX3</accession>
<dbReference type="InterPro" id="IPR003661">
    <property type="entry name" value="HisK_dim/P_dom"/>
</dbReference>
<dbReference type="SUPFAM" id="SSF55874">
    <property type="entry name" value="ATPase domain of HSP90 chaperone/DNA topoisomerase II/histidine kinase"/>
    <property type="match status" value="1"/>
</dbReference>
<dbReference type="InterPro" id="IPR004358">
    <property type="entry name" value="Sig_transdc_His_kin-like_C"/>
</dbReference>
<dbReference type="RefSeq" id="WP_125000158.1">
    <property type="nucleotide sequence ID" value="NZ_BHYK01000008.1"/>
</dbReference>
<dbReference type="GO" id="GO:0000155">
    <property type="term" value="F:phosphorelay sensor kinase activity"/>
    <property type="evidence" value="ECO:0007669"/>
    <property type="project" value="InterPro"/>
</dbReference>
<keyword evidence="11 14" id="KW-1133">Transmembrane helix</keyword>
<dbReference type="PROSITE" id="PS50109">
    <property type="entry name" value="HIS_KIN"/>
    <property type="match status" value="1"/>
</dbReference>
<evidence type="ECO:0000256" key="12">
    <source>
        <dbReference type="ARBA" id="ARBA00023012"/>
    </source>
</evidence>
<keyword evidence="18" id="KW-1185">Reference proteome</keyword>